<organism evidence="2">
    <name type="scientific">viral metagenome</name>
    <dbReference type="NCBI Taxonomy" id="1070528"/>
    <lineage>
        <taxon>unclassified sequences</taxon>
        <taxon>metagenomes</taxon>
        <taxon>organismal metagenomes</taxon>
    </lineage>
</organism>
<reference evidence="2" key="1">
    <citation type="journal article" date="2020" name="Nature">
        <title>Giant virus diversity and host interactions through global metagenomics.</title>
        <authorList>
            <person name="Schulz F."/>
            <person name="Roux S."/>
            <person name="Paez-Espino D."/>
            <person name="Jungbluth S."/>
            <person name="Walsh D.A."/>
            <person name="Denef V.J."/>
            <person name="McMahon K.D."/>
            <person name="Konstantinidis K.T."/>
            <person name="Eloe-Fadrosh E.A."/>
            <person name="Kyrpides N.C."/>
            <person name="Woyke T."/>
        </authorList>
    </citation>
    <scope>NUCLEOTIDE SEQUENCE</scope>
    <source>
        <strain evidence="2">GVMAG-M-3300023174-68</strain>
    </source>
</reference>
<protein>
    <submittedName>
        <fullName evidence="2">Uncharacterized protein</fullName>
    </submittedName>
</protein>
<dbReference type="EMBL" id="MN739679">
    <property type="protein sequence ID" value="QHT20547.1"/>
    <property type="molecule type" value="Genomic_DNA"/>
</dbReference>
<keyword evidence="1" id="KW-0175">Coiled coil</keyword>
<sequence>MEKELQLQIIALKKEKEEIENNYKELQREYSENIIIQSMNEMKERYEQLMLDTVSKYRYENLLQKYNCYSKKINAVNVLLHHIMKQLKVIEHHALDGYEMDVYRIKFELLSIKEILEDEEII</sequence>
<evidence type="ECO:0000313" key="2">
    <source>
        <dbReference type="EMBL" id="QHT20547.1"/>
    </source>
</evidence>
<evidence type="ECO:0000256" key="1">
    <source>
        <dbReference type="SAM" id="Coils"/>
    </source>
</evidence>
<dbReference type="AlphaFoldDB" id="A0A6C0DUN8"/>
<proteinExistence type="predicted"/>
<name>A0A6C0DUN8_9ZZZZ</name>
<feature type="coiled-coil region" evidence="1">
    <location>
        <begin position="2"/>
        <end position="36"/>
    </location>
</feature>
<accession>A0A6C0DUN8</accession>